<sequence length="69" mass="7943">MEEFLRSRSISEGTITMMTKDGIDGNEISVMDVEQQIYLPRYGDCLATIAYAKQQWFLEETASFPSDRK</sequence>
<evidence type="ECO:0000313" key="2">
    <source>
        <dbReference type="Proteomes" id="UP001195483"/>
    </source>
</evidence>
<accession>A0AAE0RMK1</accession>
<reference evidence="1" key="1">
    <citation type="journal article" date="2021" name="Genome Biol. Evol.">
        <title>A High-Quality Reference Genome for a Parasitic Bivalve with Doubly Uniparental Inheritance (Bivalvia: Unionida).</title>
        <authorList>
            <person name="Smith C.H."/>
        </authorList>
    </citation>
    <scope>NUCLEOTIDE SEQUENCE</scope>
    <source>
        <strain evidence="1">CHS0354</strain>
    </source>
</reference>
<name>A0AAE0RMK1_9BIVA</name>
<protein>
    <submittedName>
        <fullName evidence="1">Uncharacterized protein</fullName>
    </submittedName>
</protein>
<reference evidence="1" key="2">
    <citation type="journal article" date="2021" name="Genome Biol. Evol.">
        <title>Developing a high-quality reference genome for a parasitic bivalve with doubly uniparental inheritance (Bivalvia: Unionida).</title>
        <authorList>
            <person name="Smith C.H."/>
        </authorList>
    </citation>
    <scope>NUCLEOTIDE SEQUENCE</scope>
    <source>
        <strain evidence="1">CHS0354</strain>
        <tissue evidence="1">Mantle</tissue>
    </source>
</reference>
<comment type="caution">
    <text evidence="1">The sequence shown here is derived from an EMBL/GenBank/DDBJ whole genome shotgun (WGS) entry which is preliminary data.</text>
</comment>
<dbReference type="AlphaFoldDB" id="A0AAE0RMK1"/>
<keyword evidence="2" id="KW-1185">Reference proteome</keyword>
<dbReference type="EMBL" id="JAEAOA010000226">
    <property type="protein sequence ID" value="KAK3576222.1"/>
    <property type="molecule type" value="Genomic_DNA"/>
</dbReference>
<proteinExistence type="predicted"/>
<dbReference type="Proteomes" id="UP001195483">
    <property type="component" value="Unassembled WGS sequence"/>
</dbReference>
<gene>
    <name evidence="1" type="ORF">CHS0354_002826</name>
</gene>
<organism evidence="1 2">
    <name type="scientific">Potamilus streckersoni</name>
    <dbReference type="NCBI Taxonomy" id="2493646"/>
    <lineage>
        <taxon>Eukaryota</taxon>
        <taxon>Metazoa</taxon>
        <taxon>Spiralia</taxon>
        <taxon>Lophotrochozoa</taxon>
        <taxon>Mollusca</taxon>
        <taxon>Bivalvia</taxon>
        <taxon>Autobranchia</taxon>
        <taxon>Heteroconchia</taxon>
        <taxon>Palaeoheterodonta</taxon>
        <taxon>Unionida</taxon>
        <taxon>Unionoidea</taxon>
        <taxon>Unionidae</taxon>
        <taxon>Ambleminae</taxon>
        <taxon>Lampsilini</taxon>
        <taxon>Potamilus</taxon>
    </lineage>
</organism>
<evidence type="ECO:0000313" key="1">
    <source>
        <dbReference type="EMBL" id="KAK3576222.1"/>
    </source>
</evidence>
<reference evidence="1" key="3">
    <citation type="submission" date="2023-05" db="EMBL/GenBank/DDBJ databases">
        <authorList>
            <person name="Smith C.H."/>
        </authorList>
    </citation>
    <scope>NUCLEOTIDE SEQUENCE</scope>
    <source>
        <strain evidence="1">CHS0354</strain>
        <tissue evidence="1">Mantle</tissue>
    </source>
</reference>